<evidence type="ECO:0000313" key="19">
    <source>
        <dbReference type="Proteomes" id="UP001148786"/>
    </source>
</evidence>
<dbReference type="OrthoDB" id="3496539at2759"/>
<keyword evidence="6" id="KW-0136">Cellulose degradation</keyword>
<evidence type="ECO:0000259" key="17">
    <source>
        <dbReference type="Pfam" id="PF03443"/>
    </source>
</evidence>
<evidence type="ECO:0000256" key="2">
    <source>
        <dbReference type="ARBA" id="ARBA00004613"/>
    </source>
</evidence>
<evidence type="ECO:0000256" key="16">
    <source>
        <dbReference type="SAM" id="SignalP"/>
    </source>
</evidence>
<dbReference type="Gene3D" id="2.70.50.70">
    <property type="match status" value="1"/>
</dbReference>
<dbReference type="AlphaFoldDB" id="A0A9W8K558"/>
<evidence type="ECO:0000313" key="18">
    <source>
        <dbReference type="EMBL" id="KAJ3512072.1"/>
    </source>
</evidence>
<name>A0A9W8K558_9AGAR</name>
<evidence type="ECO:0000256" key="15">
    <source>
        <dbReference type="ARBA" id="ARBA00047174"/>
    </source>
</evidence>
<comment type="subcellular location">
    <subcellularLocation>
        <location evidence="2">Secreted</location>
    </subcellularLocation>
</comment>
<evidence type="ECO:0000256" key="13">
    <source>
        <dbReference type="ARBA" id="ARBA00044502"/>
    </source>
</evidence>
<evidence type="ECO:0000256" key="9">
    <source>
        <dbReference type="ARBA" id="ARBA00023033"/>
    </source>
</evidence>
<evidence type="ECO:0000256" key="11">
    <source>
        <dbReference type="ARBA" id="ARBA00023277"/>
    </source>
</evidence>
<keyword evidence="10" id="KW-1015">Disulfide bond</keyword>
<evidence type="ECO:0000256" key="6">
    <source>
        <dbReference type="ARBA" id="ARBA00023001"/>
    </source>
</evidence>
<comment type="caution">
    <text evidence="18">The sequence shown here is derived from an EMBL/GenBank/DDBJ whole genome shotgun (WGS) entry which is preliminary data.</text>
</comment>
<feature type="chain" id="PRO_5040812892" description="lytic cellulose monooxygenase (C4-dehydrogenating)" evidence="16">
    <location>
        <begin position="18"/>
        <end position="227"/>
    </location>
</feature>
<dbReference type="InterPro" id="IPR049892">
    <property type="entry name" value="AA9"/>
</dbReference>
<keyword evidence="9" id="KW-0503">Monooxygenase</keyword>
<gene>
    <name evidence="18" type="ORF">NLJ89_g3736</name>
</gene>
<dbReference type="CDD" id="cd21175">
    <property type="entry name" value="LPMO_AA9"/>
    <property type="match status" value="1"/>
</dbReference>
<dbReference type="EMBL" id="JANKHO010000283">
    <property type="protein sequence ID" value="KAJ3512072.1"/>
    <property type="molecule type" value="Genomic_DNA"/>
</dbReference>
<organism evidence="18 19">
    <name type="scientific">Agrocybe chaxingu</name>
    <dbReference type="NCBI Taxonomy" id="84603"/>
    <lineage>
        <taxon>Eukaryota</taxon>
        <taxon>Fungi</taxon>
        <taxon>Dikarya</taxon>
        <taxon>Basidiomycota</taxon>
        <taxon>Agaricomycotina</taxon>
        <taxon>Agaricomycetes</taxon>
        <taxon>Agaricomycetidae</taxon>
        <taxon>Agaricales</taxon>
        <taxon>Agaricineae</taxon>
        <taxon>Strophariaceae</taxon>
        <taxon>Agrocybe</taxon>
    </lineage>
</organism>
<keyword evidence="8" id="KW-0186">Copper</keyword>
<evidence type="ECO:0000256" key="3">
    <source>
        <dbReference type="ARBA" id="ARBA00022525"/>
    </source>
</evidence>
<evidence type="ECO:0000256" key="5">
    <source>
        <dbReference type="ARBA" id="ARBA00022729"/>
    </source>
</evidence>
<dbReference type="GO" id="GO:0030245">
    <property type="term" value="P:cellulose catabolic process"/>
    <property type="evidence" value="ECO:0007669"/>
    <property type="project" value="UniProtKB-KW"/>
</dbReference>
<reference evidence="18" key="1">
    <citation type="submission" date="2022-07" db="EMBL/GenBank/DDBJ databases">
        <title>Genome Sequence of Agrocybe chaxingu.</title>
        <authorList>
            <person name="Buettner E."/>
        </authorList>
    </citation>
    <scope>NUCLEOTIDE SEQUENCE</scope>
    <source>
        <strain evidence="18">MP-N11</strain>
    </source>
</reference>
<evidence type="ECO:0000256" key="4">
    <source>
        <dbReference type="ARBA" id="ARBA00022723"/>
    </source>
</evidence>
<keyword evidence="7" id="KW-0560">Oxidoreductase</keyword>
<evidence type="ECO:0000256" key="14">
    <source>
        <dbReference type="ARBA" id="ARBA00045077"/>
    </source>
</evidence>
<feature type="domain" description="Auxiliary Activity family 9 catalytic" evidence="17">
    <location>
        <begin position="18"/>
        <end position="213"/>
    </location>
</feature>
<dbReference type="GO" id="GO:0005576">
    <property type="term" value="C:extracellular region"/>
    <property type="evidence" value="ECO:0007669"/>
    <property type="project" value="UniProtKB-SubCell"/>
</dbReference>
<keyword evidence="5 16" id="KW-0732">Signal</keyword>
<dbReference type="PANTHER" id="PTHR33353">
    <property type="entry name" value="PUTATIVE (AFU_ORTHOLOGUE AFUA_1G12560)-RELATED"/>
    <property type="match status" value="1"/>
</dbReference>
<dbReference type="GO" id="GO:0004497">
    <property type="term" value="F:monooxygenase activity"/>
    <property type="evidence" value="ECO:0007669"/>
    <property type="project" value="UniProtKB-KW"/>
</dbReference>
<dbReference type="EC" id="1.14.99.56" evidence="15"/>
<keyword evidence="19" id="KW-1185">Reference proteome</keyword>
<proteinExistence type="inferred from homology"/>
<dbReference type="InterPro" id="IPR005103">
    <property type="entry name" value="AA9_LPMO"/>
</dbReference>
<dbReference type="Pfam" id="PF03443">
    <property type="entry name" value="AA9"/>
    <property type="match status" value="1"/>
</dbReference>
<evidence type="ECO:0000256" key="12">
    <source>
        <dbReference type="ARBA" id="ARBA00023326"/>
    </source>
</evidence>
<evidence type="ECO:0000256" key="7">
    <source>
        <dbReference type="ARBA" id="ARBA00023002"/>
    </source>
</evidence>
<keyword evidence="4" id="KW-0479">Metal-binding</keyword>
<evidence type="ECO:0000256" key="1">
    <source>
        <dbReference type="ARBA" id="ARBA00001973"/>
    </source>
</evidence>
<protein>
    <recommendedName>
        <fullName evidence="15">lytic cellulose monooxygenase (C4-dehydrogenating)</fullName>
        <ecNumber evidence="15">1.14.99.56</ecNumber>
    </recommendedName>
</protein>
<keyword evidence="3" id="KW-0964">Secreted</keyword>
<comment type="similarity">
    <text evidence="13">Belongs to the polysaccharide monooxygenase AA9 family.</text>
</comment>
<evidence type="ECO:0000256" key="8">
    <source>
        <dbReference type="ARBA" id="ARBA00023008"/>
    </source>
</evidence>
<dbReference type="PANTHER" id="PTHR33353:SF10">
    <property type="entry name" value="ENDO-BETA-1,4-GLUCANASE D"/>
    <property type="match status" value="1"/>
</dbReference>
<comment type="catalytic activity">
    <reaction evidence="14">
        <text>[(1-&gt;4)-beta-D-glucosyl]n+m + reduced acceptor + O2 = 4-dehydro-beta-D-glucosyl-[(1-&gt;4)-beta-D-glucosyl]n-1 + [(1-&gt;4)-beta-D-glucosyl]m + acceptor + H2O.</text>
        <dbReference type="EC" id="1.14.99.56"/>
    </reaction>
</comment>
<keyword evidence="12" id="KW-0624">Polysaccharide degradation</keyword>
<dbReference type="Proteomes" id="UP001148786">
    <property type="component" value="Unassembled WGS sequence"/>
</dbReference>
<sequence length="227" mass="24038">MKSIFAVLLSLVTLSTCHYTFPALVVNGVSTGDWVSVRRTNNFQSNAPVTNVNSPDFRCYTSSTTAQTATVTAGSQLGFRLSQAIYHAGVANVYMAKAPGSVNGWDGSGQVWFKVAQVSAVTNGGSSISFPTDNQSQINFTVPRNLPDGEYLIRVEHIALHSASNVGGAQFYISCAQVRVTNGGNGTPGPLVSIPGVYNGNEPGIRINIYYPIPATYTQPGPAVWTG</sequence>
<evidence type="ECO:0000256" key="10">
    <source>
        <dbReference type="ARBA" id="ARBA00023157"/>
    </source>
</evidence>
<accession>A0A9W8K558</accession>
<comment type="cofactor">
    <cofactor evidence="1">
        <name>Cu(2+)</name>
        <dbReference type="ChEBI" id="CHEBI:29036"/>
    </cofactor>
</comment>
<feature type="signal peptide" evidence="16">
    <location>
        <begin position="1"/>
        <end position="17"/>
    </location>
</feature>
<dbReference type="GO" id="GO:0046872">
    <property type="term" value="F:metal ion binding"/>
    <property type="evidence" value="ECO:0007669"/>
    <property type="project" value="UniProtKB-KW"/>
</dbReference>
<keyword evidence="11" id="KW-0119">Carbohydrate metabolism</keyword>